<keyword evidence="1" id="KW-0472">Membrane</keyword>
<reference evidence="3" key="1">
    <citation type="journal article" date="2019" name="Int. J. Syst. Evol. Microbiol.">
        <title>The Global Catalogue of Microorganisms (GCM) 10K type strain sequencing project: providing services to taxonomists for standard genome sequencing and annotation.</title>
        <authorList>
            <consortium name="The Broad Institute Genomics Platform"/>
            <consortium name="The Broad Institute Genome Sequencing Center for Infectious Disease"/>
            <person name="Wu L."/>
            <person name="Ma J."/>
        </authorList>
    </citation>
    <scope>NUCLEOTIDE SEQUENCE [LARGE SCALE GENOMIC DNA]</scope>
    <source>
        <strain evidence="3">CGMCC 4.7178</strain>
    </source>
</reference>
<protein>
    <submittedName>
        <fullName evidence="2">Uncharacterized protein</fullName>
    </submittedName>
</protein>
<dbReference type="RefSeq" id="WP_189038625.1">
    <property type="nucleotide sequence ID" value="NZ_BMMP01000013.1"/>
</dbReference>
<name>A0ABQ2MKS7_9ACTN</name>
<accession>A0ABQ2MKS7</accession>
<evidence type="ECO:0000256" key="1">
    <source>
        <dbReference type="SAM" id="Phobius"/>
    </source>
</evidence>
<sequence>MGGLIFTLDVTFLLGLVIYLRLQRRVEARSRADQRMTVLTVMVFGILVAPTEFGKWVLSTLGSMVSSLNGIHL</sequence>
<proteinExistence type="predicted"/>
<keyword evidence="1" id="KW-1133">Transmembrane helix</keyword>
<feature type="transmembrane region" description="Helical" evidence="1">
    <location>
        <begin position="6"/>
        <end position="24"/>
    </location>
</feature>
<evidence type="ECO:0000313" key="2">
    <source>
        <dbReference type="EMBL" id="GGO53684.1"/>
    </source>
</evidence>
<keyword evidence="1" id="KW-0812">Transmembrane</keyword>
<gene>
    <name evidence="2" type="ORF">GCM10012287_40920</name>
</gene>
<keyword evidence="3" id="KW-1185">Reference proteome</keyword>
<dbReference type="Proteomes" id="UP000631535">
    <property type="component" value="Unassembled WGS sequence"/>
</dbReference>
<dbReference type="EMBL" id="BMMP01000013">
    <property type="protein sequence ID" value="GGO53684.1"/>
    <property type="molecule type" value="Genomic_DNA"/>
</dbReference>
<feature type="transmembrane region" description="Helical" evidence="1">
    <location>
        <begin position="36"/>
        <end position="58"/>
    </location>
</feature>
<organism evidence="2 3">
    <name type="scientific">Streptomyces daqingensis</name>
    <dbReference type="NCBI Taxonomy" id="1472640"/>
    <lineage>
        <taxon>Bacteria</taxon>
        <taxon>Bacillati</taxon>
        <taxon>Actinomycetota</taxon>
        <taxon>Actinomycetes</taxon>
        <taxon>Kitasatosporales</taxon>
        <taxon>Streptomycetaceae</taxon>
        <taxon>Streptomyces</taxon>
    </lineage>
</organism>
<comment type="caution">
    <text evidence="2">The sequence shown here is derived from an EMBL/GenBank/DDBJ whole genome shotgun (WGS) entry which is preliminary data.</text>
</comment>
<evidence type="ECO:0000313" key="3">
    <source>
        <dbReference type="Proteomes" id="UP000631535"/>
    </source>
</evidence>